<protein>
    <recommendedName>
        <fullName evidence="3">PE-PGRS family protein</fullName>
    </recommendedName>
</protein>
<dbReference type="Proteomes" id="UP001501490">
    <property type="component" value="Unassembled WGS sequence"/>
</dbReference>
<keyword evidence="2" id="KW-1185">Reference proteome</keyword>
<gene>
    <name evidence="1" type="ORF">GCM10022236_04170</name>
</gene>
<dbReference type="EMBL" id="BAABAB010000004">
    <property type="protein sequence ID" value="GAA3605454.1"/>
    <property type="molecule type" value="Genomic_DNA"/>
</dbReference>
<accession>A0ABP6ZCQ3</accession>
<evidence type="ECO:0008006" key="3">
    <source>
        <dbReference type="Google" id="ProtNLM"/>
    </source>
</evidence>
<sequence>MTDDLSREIARLMTFLDNAPLTLAIRDLEQELDGSNAETAARVIAGAGIDHELLAAAVVTRQHLGRINDLIHASAISLILPTILDSDEVVLGRPSLAAGNDPSRPFDLQTNKRVAEFKLARWAGADAMRKRGVFQDLVHLAADTSGRRAQLFVVGQAPIMFLRGSTSTAQWGLDRATTLRATFEQRFGPLTMPIRQFTEGPGGLVELVDLLPLLPALEHHFAAG</sequence>
<organism evidence="1 2">
    <name type="scientific">Microlunatus ginsengisoli</name>
    <dbReference type="NCBI Taxonomy" id="363863"/>
    <lineage>
        <taxon>Bacteria</taxon>
        <taxon>Bacillati</taxon>
        <taxon>Actinomycetota</taxon>
        <taxon>Actinomycetes</taxon>
        <taxon>Propionibacteriales</taxon>
        <taxon>Propionibacteriaceae</taxon>
        <taxon>Microlunatus</taxon>
    </lineage>
</organism>
<evidence type="ECO:0000313" key="1">
    <source>
        <dbReference type="EMBL" id="GAA3605454.1"/>
    </source>
</evidence>
<proteinExistence type="predicted"/>
<name>A0ABP6ZCQ3_9ACTN</name>
<dbReference type="RefSeq" id="WP_344801424.1">
    <property type="nucleotide sequence ID" value="NZ_BAABAB010000004.1"/>
</dbReference>
<evidence type="ECO:0000313" key="2">
    <source>
        <dbReference type="Proteomes" id="UP001501490"/>
    </source>
</evidence>
<comment type="caution">
    <text evidence="1">The sequence shown here is derived from an EMBL/GenBank/DDBJ whole genome shotgun (WGS) entry which is preliminary data.</text>
</comment>
<reference evidence="2" key="1">
    <citation type="journal article" date="2019" name="Int. J. Syst. Evol. Microbiol.">
        <title>The Global Catalogue of Microorganisms (GCM) 10K type strain sequencing project: providing services to taxonomists for standard genome sequencing and annotation.</title>
        <authorList>
            <consortium name="The Broad Institute Genomics Platform"/>
            <consortium name="The Broad Institute Genome Sequencing Center for Infectious Disease"/>
            <person name="Wu L."/>
            <person name="Ma J."/>
        </authorList>
    </citation>
    <scope>NUCLEOTIDE SEQUENCE [LARGE SCALE GENOMIC DNA]</scope>
    <source>
        <strain evidence="2">JCM 16929</strain>
    </source>
</reference>